<dbReference type="PANTHER" id="PTHR34387:SF1">
    <property type="entry name" value="PERIPLASMIC IMMUNOGENIC PROTEIN"/>
    <property type="match status" value="1"/>
</dbReference>
<dbReference type="InterPro" id="IPR052022">
    <property type="entry name" value="26kDa_periplasmic_antigen"/>
</dbReference>
<dbReference type="AlphaFoldDB" id="A0A1M6MXC9"/>
<evidence type="ECO:0000313" key="2">
    <source>
        <dbReference type="Proteomes" id="UP000242497"/>
    </source>
</evidence>
<evidence type="ECO:0008006" key="3">
    <source>
        <dbReference type="Google" id="ProtNLM"/>
    </source>
</evidence>
<evidence type="ECO:0000313" key="1">
    <source>
        <dbReference type="EMBL" id="SHJ88074.1"/>
    </source>
</evidence>
<dbReference type="InterPro" id="IPR007497">
    <property type="entry name" value="SIMPL/DUF541"/>
</dbReference>
<dbReference type="OrthoDB" id="9785192at2"/>
<dbReference type="EMBL" id="FRAE01000018">
    <property type="protein sequence ID" value="SHJ88074.1"/>
    <property type="molecule type" value="Genomic_DNA"/>
</dbReference>
<organism evidence="1 2">
    <name type="scientific">Tepidibacter formicigenes DSM 15518</name>
    <dbReference type="NCBI Taxonomy" id="1123349"/>
    <lineage>
        <taxon>Bacteria</taxon>
        <taxon>Bacillati</taxon>
        <taxon>Bacillota</taxon>
        <taxon>Clostridia</taxon>
        <taxon>Peptostreptococcales</taxon>
        <taxon>Peptostreptococcaceae</taxon>
        <taxon>Tepidibacter</taxon>
    </lineage>
</organism>
<dbReference type="RefSeq" id="WP_084605524.1">
    <property type="nucleotide sequence ID" value="NZ_FRAE01000018.1"/>
</dbReference>
<dbReference type="Gene3D" id="3.30.110.170">
    <property type="entry name" value="Protein of unknown function (DUF541), domain 1"/>
    <property type="match status" value="1"/>
</dbReference>
<dbReference type="PANTHER" id="PTHR34387">
    <property type="entry name" value="SLR1258 PROTEIN"/>
    <property type="match status" value="1"/>
</dbReference>
<sequence length="228" mass="25580">MIPYMTPYKNKFNNYRNEEKNNKNKGIISVNGIGIIKTQPDTATLTIGVVTEDKDLKKAQRENSLKVNQIIKSLAGIGIKEKDIQTINYTVRKNYDYIDGKQEFRNYEVRHILQVTVRDINQAGNVYDIAVENGANIEGGIEFSISSAEKYYNQALELAVENAIDKANKVANTLETNVKKLPSSIKETTFSQGKAEYLTTYMAKDSQTPILGGLIEIKAQVTAVFEMI</sequence>
<dbReference type="Pfam" id="PF04402">
    <property type="entry name" value="SIMPL"/>
    <property type="match status" value="1"/>
</dbReference>
<gene>
    <name evidence="1" type="ORF">SAMN02744037_01091</name>
</gene>
<proteinExistence type="predicted"/>
<name>A0A1M6MXC9_9FIRM</name>
<keyword evidence="2" id="KW-1185">Reference proteome</keyword>
<dbReference type="STRING" id="1123349.SAMN02744037_01091"/>
<reference evidence="2" key="1">
    <citation type="submission" date="2016-11" db="EMBL/GenBank/DDBJ databases">
        <authorList>
            <person name="Varghese N."/>
            <person name="Submissions S."/>
        </authorList>
    </citation>
    <scope>NUCLEOTIDE SEQUENCE [LARGE SCALE GENOMIC DNA]</scope>
    <source>
        <strain evidence="2">DSM 15518</strain>
    </source>
</reference>
<dbReference type="GO" id="GO:0006974">
    <property type="term" value="P:DNA damage response"/>
    <property type="evidence" value="ECO:0007669"/>
    <property type="project" value="TreeGrafter"/>
</dbReference>
<dbReference type="Gene3D" id="3.30.70.2970">
    <property type="entry name" value="Protein of unknown function (DUF541), domain 2"/>
    <property type="match status" value="1"/>
</dbReference>
<accession>A0A1M6MXC9</accession>
<dbReference type="Proteomes" id="UP000242497">
    <property type="component" value="Unassembled WGS sequence"/>
</dbReference>
<protein>
    <recommendedName>
        <fullName evidence="3">SIMPL domain-containing protein</fullName>
    </recommendedName>
</protein>